<comment type="caution">
    <text evidence="1">The sequence shown here is derived from an EMBL/GenBank/DDBJ whole genome shotgun (WGS) entry which is preliminary data.</text>
</comment>
<sequence>MMNPIDDNKMQTALSKYTAPYQKGKFNFTIVYDHLRYRLDITPCGSIQYPMTNYFRSIKDAELFIDELGEGFIIDFWFDGGGSQ</sequence>
<accession>K1LQT2</accession>
<dbReference type="Proteomes" id="UP000004465">
    <property type="component" value="Unassembled WGS sequence"/>
</dbReference>
<protein>
    <submittedName>
        <fullName evidence="1">Uncharacterized protein</fullName>
    </submittedName>
</protein>
<dbReference type="EMBL" id="AGZD01000007">
    <property type="protein sequence ID" value="EKB54482.1"/>
    <property type="molecule type" value="Genomic_DNA"/>
</dbReference>
<dbReference type="PATRIC" id="fig|883111.3.peg.676"/>
<proteinExistence type="predicted"/>
<keyword evidence="2" id="KW-1185">Reference proteome</keyword>
<dbReference type="RefSeq" id="WP_006907992.1">
    <property type="nucleotide sequence ID" value="NZ_JH932292.1"/>
</dbReference>
<organism evidence="1 2">
    <name type="scientific">Facklamia hominis CCUG 36813</name>
    <dbReference type="NCBI Taxonomy" id="883111"/>
    <lineage>
        <taxon>Bacteria</taxon>
        <taxon>Bacillati</taxon>
        <taxon>Bacillota</taxon>
        <taxon>Bacilli</taxon>
        <taxon>Lactobacillales</taxon>
        <taxon>Aerococcaceae</taxon>
        <taxon>Facklamia</taxon>
    </lineage>
</organism>
<dbReference type="AlphaFoldDB" id="K1LQT2"/>
<dbReference type="STRING" id="883111.HMPREF9706_00672"/>
<name>K1LQT2_9LACT</name>
<evidence type="ECO:0000313" key="1">
    <source>
        <dbReference type="EMBL" id="EKB54482.1"/>
    </source>
</evidence>
<dbReference type="HOGENOM" id="CLU_2522618_0_0_9"/>
<evidence type="ECO:0000313" key="2">
    <source>
        <dbReference type="Proteomes" id="UP000004465"/>
    </source>
</evidence>
<reference evidence="1 2" key="1">
    <citation type="submission" date="2012-07" db="EMBL/GenBank/DDBJ databases">
        <title>The Genome Sequence of Facklamia hominis CCUG 36813.</title>
        <authorList>
            <consortium name="The Broad Institute Genome Sequencing Platform"/>
            <person name="Earl A."/>
            <person name="Ward D."/>
            <person name="Feldgarden M."/>
            <person name="Gevers D."/>
            <person name="Huys G."/>
            <person name="Walker B."/>
            <person name="Young S.K."/>
            <person name="Zeng Q."/>
            <person name="Gargeya S."/>
            <person name="Fitzgerald M."/>
            <person name="Haas B."/>
            <person name="Abouelleil A."/>
            <person name="Alvarado L."/>
            <person name="Arachchi H.M."/>
            <person name="Berlin A.M."/>
            <person name="Chapman S.B."/>
            <person name="Goldberg J."/>
            <person name="Griggs A."/>
            <person name="Gujja S."/>
            <person name="Hansen M."/>
            <person name="Howarth C."/>
            <person name="Imamovic A."/>
            <person name="Larimer J."/>
            <person name="McCowen C."/>
            <person name="Montmayeur A."/>
            <person name="Murphy C."/>
            <person name="Neiman D."/>
            <person name="Pearson M."/>
            <person name="Priest M."/>
            <person name="Roberts A."/>
            <person name="Saif S."/>
            <person name="Shea T."/>
            <person name="Sisk P."/>
            <person name="Sykes S."/>
            <person name="Wortman J."/>
            <person name="Nusbaum C."/>
            <person name="Birren B."/>
        </authorList>
    </citation>
    <scope>NUCLEOTIDE SEQUENCE [LARGE SCALE GENOMIC DNA]</scope>
    <source>
        <strain evidence="1 2">CCUG 36813</strain>
    </source>
</reference>
<gene>
    <name evidence="1" type="ORF">HMPREF9706_00672</name>
</gene>